<keyword evidence="3" id="KW-0597">Phosphoprotein</keyword>
<feature type="transmembrane region" description="Helical" evidence="8">
    <location>
        <begin position="182"/>
        <end position="206"/>
    </location>
</feature>
<dbReference type="InterPro" id="IPR036890">
    <property type="entry name" value="HATPase_C_sf"/>
</dbReference>
<feature type="transmembrane region" description="Helical" evidence="8">
    <location>
        <begin position="6"/>
        <end position="28"/>
    </location>
</feature>
<dbReference type="NCBIfam" id="TIGR00229">
    <property type="entry name" value="sensory_box"/>
    <property type="match status" value="1"/>
</dbReference>
<feature type="transmembrane region" description="Helical" evidence="8">
    <location>
        <begin position="147"/>
        <end position="162"/>
    </location>
</feature>
<dbReference type="EC" id="2.7.13.3" evidence="2"/>
<evidence type="ECO:0000256" key="3">
    <source>
        <dbReference type="ARBA" id="ARBA00022553"/>
    </source>
</evidence>
<evidence type="ECO:0000256" key="1">
    <source>
        <dbReference type="ARBA" id="ARBA00000085"/>
    </source>
</evidence>
<dbReference type="SUPFAM" id="SSF55874">
    <property type="entry name" value="ATPase domain of HSP90 chaperone/DNA topoisomerase II/histidine kinase"/>
    <property type="match status" value="1"/>
</dbReference>
<dbReference type="GO" id="GO:0005524">
    <property type="term" value="F:ATP binding"/>
    <property type="evidence" value="ECO:0007669"/>
    <property type="project" value="UniProtKB-KW"/>
</dbReference>
<dbReference type="InterPro" id="IPR011495">
    <property type="entry name" value="Sig_transdc_His_kin_sub2_dim/P"/>
</dbReference>
<feature type="transmembrane region" description="Helical" evidence="8">
    <location>
        <begin position="94"/>
        <end position="116"/>
    </location>
</feature>
<dbReference type="InterPro" id="IPR000014">
    <property type="entry name" value="PAS"/>
</dbReference>
<proteinExistence type="predicted"/>
<evidence type="ECO:0000259" key="9">
    <source>
        <dbReference type="SMART" id="SM00091"/>
    </source>
</evidence>
<keyword evidence="5" id="KW-0547">Nucleotide-binding</keyword>
<dbReference type="Proteomes" id="UP000287502">
    <property type="component" value="Chromosome"/>
</dbReference>
<protein>
    <recommendedName>
        <fullName evidence="2">histidine kinase</fullName>
        <ecNumber evidence="2">2.7.13.3</ecNumber>
    </recommendedName>
</protein>
<dbReference type="Gene3D" id="3.30.565.10">
    <property type="entry name" value="Histidine kinase-like ATPase, C-terminal domain"/>
    <property type="match status" value="1"/>
</dbReference>
<keyword evidence="8" id="KW-0472">Membrane</keyword>
<dbReference type="SUPFAM" id="SSF55785">
    <property type="entry name" value="PYP-like sensor domain (PAS domain)"/>
    <property type="match status" value="1"/>
</dbReference>
<feature type="transmembrane region" description="Helical" evidence="8">
    <location>
        <begin position="61"/>
        <end position="82"/>
    </location>
</feature>
<feature type="domain" description="PAS" evidence="9">
    <location>
        <begin position="462"/>
        <end position="527"/>
    </location>
</feature>
<name>A0A3R5X1X3_9BACT</name>
<dbReference type="PANTHER" id="PTHR41523:SF8">
    <property type="entry name" value="ETHYLENE RESPONSE SENSOR PROTEIN"/>
    <property type="match status" value="1"/>
</dbReference>
<evidence type="ECO:0000256" key="8">
    <source>
        <dbReference type="SAM" id="Phobius"/>
    </source>
</evidence>
<feature type="transmembrane region" description="Helical" evidence="8">
    <location>
        <begin position="122"/>
        <end position="140"/>
    </location>
</feature>
<sequence>MNTGYIHEIIGILTASVAVMFMFMYLYINEKNDYLKIWGYSWFFNTLRYMVQLIICIQGETAVLVFLKLSFVLAGAVLLIMGAHMLIDRKKPRFIVPASLAAEAVLLVAVFAGVNFYTADTAVFILSSASFIYTGVIIIISKSFSGFGKNITGISLILWGIHKQSYPLLEQSAREGTVNIQYFSAGFQLAAFFTFTVSVGVIIMHFEKVKKLERHLSVILDKLSSAGSSAYYSFSFRPRPSVEVLSANASKLMGFSGDENRNSEIITRIADYERRRAKAENSADMESLPFTDSEGRLRWLEFYNMAEYASDGSFSGLTGFVFDVSEKYMKFRESLNRMEWYEGMFRLSGAPMLFININTLMIEDANRAAEIFFGTGVGMMKNRALSDSFFRENPFSSEFLRKIETEGQGKMQCTLKSEKDVTKDFLLLCAKVRFREMEYIFAVIMDKSNEKYLTNRLFSLESIHKALLNAMDEGVTVFNGAMNITFMNNSAARILKYVPSAQPENIRDMLLPGAEGEESSILEAVAKNRGIHRGETSFRNSGGSVIPVAYSINKIEHDSYDNGGVLVFRDITEERNIKDGLIAGLEEKNFLIREIHHRVKNNLQIVSSLLSIQSEYLNDEKAVSYFKNSIQRIKSMAIIHEMLYRGDSAQGLDFRAYITRLVGEIAMTYISVCPVYVDVDCCEMRLNLDESIAISLLITEIITNCYKHAFSKNSVDARINIRVCFTDDGKREVRISDNGTGINDAESFRSSDTLGSQIITSLSAQLAGDLRIENNGGTAFILKF</sequence>
<keyword evidence="11" id="KW-1185">Reference proteome</keyword>
<dbReference type="Pfam" id="PF02518">
    <property type="entry name" value="HATPase_c"/>
    <property type="match status" value="1"/>
</dbReference>
<accession>A0A3R5X1X3</accession>
<dbReference type="RefSeq" id="WP_128465755.1">
    <property type="nucleotide sequence ID" value="NZ_CP035108.1"/>
</dbReference>
<dbReference type="InterPro" id="IPR003594">
    <property type="entry name" value="HATPase_dom"/>
</dbReference>
<evidence type="ECO:0000256" key="4">
    <source>
        <dbReference type="ARBA" id="ARBA00022679"/>
    </source>
</evidence>
<dbReference type="PANTHER" id="PTHR41523">
    <property type="entry name" value="TWO-COMPONENT SYSTEM SENSOR PROTEIN"/>
    <property type="match status" value="1"/>
</dbReference>
<evidence type="ECO:0000256" key="5">
    <source>
        <dbReference type="ARBA" id="ARBA00022741"/>
    </source>
</evidence>
<keyword evidence="4" id="KW-0808">Transferase</keyword>
<dbReference type="AlphaFoldDB" id="A0A3R5X1X3"/>
<keyword evidence="8" id="KW-0812">Transmembrane</keyword>
<evidence type="ECO:0000313" key="10">
    <source>
        <dbReference type="EMBL" id="QAR32468.1"/>
    </source>
</evidence>
<comment type="catalytic activity">
    <reaction evidence="1">
        <text>ATP + protein L-histidine = ADP + protein N-phospho-L-histidine.</text>
        <dbReference type="EC" id="2.7.13.3"/>
    </reaction>
</comment>
<gene>
    <name evidence="10" type="ORF">EP073_03335</name>
</gene>
<evidence type="ECO:0000313" key="11">
    <source>
        <dbReference type="Proteomes" id="UP000287502"/>
    </source>
</evidence>
<dbReference type="InterPro" id="IPR001610">
    <property type="entry name" value="PAC"/>
</dbReference>
<evidence type="ECO:0000256" key="2">
    <source>
        <dbReference type="ARBA" id="ARBA00012438"/>
    </source>
</evidence>
<dbReference type="EMBL" id="CP035108">
    <property type="protein sequence ID" value="QAR32468.1"/>
    <property type="molecule type" value="Genomic_DNA"/>
</dbReference>
<feature type="transmembrane region" description="Helical" evidence="8">
    <location>
        <begin position="37"/>
        <end position="55"/>
    </location>
</feature>
<dbReference type="OrthoDB" id="9767435at2"/>
<keyword evidence="7" id="KW-0067">ATP-binding</keyword>
<keyword evidence="6" id="KW-0418">Kinase</keyword>
<dbReference type="GO" id="GO:0004673">
    <property type="term" value="F:protein histidine kinase activity"/>
    <property type="evidence" value="ECO:0007669"/>
    <property type="project" value="UniProtKB-EC"/>
</dbReference>
<keyword evidence="8" id="KW-1133">Transmembrane helix</keyword>
<dbReference type="InterPro" id="IPR035965">
    <property type="entry name" value="PAS-like_dom_sf"/>
</dbReference>
<feature type="domain" description="PAS" evidence="9">
    <location>
        <begin position="339"/>
        <end position="408"/>
    </location>
</feature>
<dbReference type="SMART" id="SM00091">
    <property type="entry name" value="PAS"/>
    <property type="match status" value="2"/>
</dbReference>
<organism evidence="10 11">
    <name type="scientific">Geovibrio thiophilus</name>
    <dbReference type="NCBI Taxonomy" id="139438"/>
    <lineage>
        <taxon>Bacteria</taxon>
        <taxon>Pseudomonadati</taxon>
        <taxon>Deferribacterota</taxon>
        <taxon>Deferribacteres</taxon>
        <taxon>Deferribacterales</taxon>
        <taxon>Geovibrionaceae</taxon>
        <taxon>Geovibrio</taxon>
    </lineage>
</organism>
<evidence type="ECO:0000256" key="7">
    <source>
        <dbReference type="ARBA" id="ARBA00022840"/>
    </source>
</evidence>
<dbReference type="CDD" id="cd00130">
    <property type="entry name" value="PAS"/>
    <property type="match status" value="1"/>
</dbReference>
<dbReference type="SMART" id="SM00086">
    <property type="entry name" value="PAC"/>
    <property type="match status" value="2"/>
</dbReference>
<reference evidence="10 11" key="1">
    <citation type="submission" date="2019-01" db="EMBL/GenBank/DDBJ databases">
        <title>Geovibrio thiophilus DSM 11263, complete genome.</title>
        <authorList>
            <person name="Spring S."/>
            <person name="Bunk B."/>
            <person name="Sproer C."/>
        </authorList>
    </citation>
    <scope>NUCLEOTIDE SEQUENCE [LARGE SCALE GENOMIC DNA]</scope>
    <source>
        <strain evidence="10 11">DSM 11263</strain>
    </source>
</reference>
<dbReference type="Pfam" id="PF13426">
    <property type="entry name" value="PAS_9"/>
    <property type="match status" value="1"/>
</dbReference>
<evidence type="ECO:0000256" key="6">
    <source>
        <dbReference type="ARBA" id="ARBA00022777"/>
    </source>
</evidence>
<dbReference type="Gene3D" id="3.30.450.20">
    <property type="entry name" value="PAS domain"/>
    <property type="match status" value="1"/>
</dbReference>
<dbReference type="Pfam" id="PF07568">
    <property type="entry name" value="HisKA_2"/>
    <property type="match status" value="1"/>
</dbReference>
<dbReference type="KEGG" id="gtl:EP073_03335"/>